<feature type="region of interest" description="Disordered" evidence="1">
    <location>
        <begin position="427"/>
        <end position="448"/>
    </location>
</feature>
<keyword evidence="3" id="KW-1185">Reference proteome</keyword>
<evidence type="ECO:0000313" key="3">
    <source>
        <dbReference type="Proteomes" id="UP001597368"/>
    </source>
</evidence>
<accession>A0ABW4TE33</accession>
<proteinExistence type="predicted"/>
<comment type="caution">
    <text evidence="2">The sequence shown here is derived from an EMBL/GenBank/DDBJ whole genome shotgun (WGS) entry which is preliminary data.</text>
</comment>
<gene>
    <name evidence="2" type="ORF">ACFSKW_48370</name>
</gene>
<dbReference type="EMBL" id="JBHUFV010000080">
    <property type="protein sequence ID" value="MFD1939304.1"/>
    <property type="molecule type" value="Genomic_DNA"/>
</dbReference>
<evidence type="ECO:0000256" key="1">
    <source>
        <dbReference type="SAM" id="MobiDB-lite"/>
    </source>
</evidence>
<dbReference type="Proteomes" id="UP001597368">
    <property type="component" value="Unassembled WGS sequence"/>
</dbReference>
<reference evidence="3" key="1">
    <citation type="journal article" date="2019" name="Int. J. Syst. Evol. Microbiol.">
        <title>The Global Catalogue of Microorganisms (GCM) 10K type strain sequencing project: providing services to taxonomists for standard genome sequencing and annotation.</title>
        <authorList>
            <consortium name="The Broad Institute Genomics Platform"/>
            <consortium name="The Broad Institute Genome Sequencing Center for Infectious Disease"/>
            <person name="Wu L."/>
            <person name="Ma J."/>
        </authorList>
    </citation>
    <scope>NUCLEOTIDE SEQUENCE [LARGE SCALE GENOMIC DNA]</scope>
    <source>
        <strain evidence="3">ICMP 6774ER</strain>
    </source>
</reference>
<name>A0ABW4TE33_9ACTN</name>
<evidence type="ECO:0000313" key="2">
    <source>
        <dbReference type="EMBL" id="MFD1939304.1"/>
    </source>
</evidence>
<sequence>MTDKRKVQTAVLGSLDSHEPILMPFERADAILLRSKYSARRFFSGEWLGGCGRELYTRIGSTRVPHFAHHPEGSDEPVTCRRSSNDEASADHLYIRRALVGWLRRHGHQVRAVVLEGTVPRQGGTCTGMTIETTAGLLIAVALRDDLRRDPQRYWPKRDEELRRRRKRVEWLFGPHVTLARQMIKRTGYAFTVTCRNEGLHRTVQVGLKEGGKIPNWVDLADCKIDEKGRLWTPPLAEMLCRSTLQGDKAIVESPSPATEEQQRAEAPITGLPLSVNLLTILPRIANGQTIEADITCPVAALPTEVVQVRLPEALCGLSVGRPYQIVGPALGVAESRPDGGNLTWTIHAQALSPLFRDEPQVEADKEQAPKLSDWNKAMAMLAELKQVRLSSDDATSAKLRAELEELIPQLTRRQQIQARKQFDVGTQVRGPQVAPKPAKKRRTSVSQTRAAKRANAAEEVHRNQASILFEMIKRADSQGNHREAKALYEALRRFLDGLPADEYREQRDQLARYRRQLSGTSAKRRANGL</sequence>
<protein>
    <submittedName>
        <fullName evidence="2">Competence protein CoiA family protein</fullName>
    </submittedName>
</protein>
<dbReference type="RefSeq" id="WP_379581451.1">
    <property type="nucleotide sequence ID" value="NZ_JBHUFV010000080.1"/>
</dbReference>
<organism evidence="2 3">
    <name type="scientific">Nonomuraea mangrovi</name>
    <dbReference type="NCBI Taxonomy" id="2316207"/>
    <lineage>
        <taxon>Bacteria</taxon>
        <taxon>Bacillati</taxon>
        <taxon>Actinomycetota</taxon>
        <taxon>Actinomycetes</taxon>
        <taxon>Streptosporangiales</taxon>
        <taxon>Streptosporangiaceae</taxon>
        <taxon>Nonomuraea</taxon>
    </lineage>
</organism>